<name>A0A1M4SN59_9FLAO</name>
<dbReference type="GO" id="GO:0017089">
    <property type="term" value="F:glycolipid transfer activity"/>
    <property type="evidence" value="ECO:0007669"/>
    <property type="project" value="TreeGrafter"/>
</dbReference>
<dbReference type="Proteomes" id="UP000184462">
    <property type="component" value="Unassembled WGS sequence"/>
</dbReference>
<dbReference type="Gene3D" id="2.60.450.10">
    <property type="entry name" value="Lipopolysaccharide (LPS) transport protein A like domain"/>
    <property type="match status" value="2"/>
</dbReference>
<proteinExistence type="predicted"/>
<dbReference type="STRING" id="1155689.SAMN05444278_101247"/>
<evidence type="ECO:0000259" key="3">
    <source>
        <dbReference type="Pfam" id="PF03968"/>
    </source>
</evidence>
<dbReference type="RefSeq" id="WP_073190891.1">
    <property type="nucleotide sequence ID" value="NZ_FQTW01000001.1"/>
</dbReference>
<feature type="domain" description="Organic solvent tolerance-like N-terminal" evidence="3">
    <location>
        <begin position="292"/>
        <end position="364"/>
    </location>
</feature>
<dbReference type="EMBL" id="FQTW01000001">
    <property type="protein sequence ID" value="SHE33673.1"/>
    <property type="molecule type" value="Genomic_DNA"/>
</dbReference>
<keyword evidence="6" id="KW-1185">Reference proteome</keyword>
<dbReference type="Pfam" id="PF03968">
    <property type="entry name" value="LptD_N"/>
    <property type="match status" value="1"/>
</dbReference>
<evidence type="ECO:0000313" key="6">
    <source>
        <dbReference type="Proteomes" id="UP000184462"/>
    </source>
</evidence>
<protein>
    <submittedName>
        <fullName evidence="5">OstA-like protein</fullName>
    </submittedName>
</protein>
<dbReference type="GO" id="GO:0030288">
    <property type="term" value="C:outer membrane-bounded periplasmic space"/>
    <property type="evidence" value="ECO:0007669"/>
    <property type="project" value="TreeGrafter"/>
</dbReference>
<keyword evidence="1" id="KW-0732">Signal</keyword>
<dbReference type="GO" id="GO:0009279">
    <property type="term" value="C:cell outer membrane"/>
    <property type="evidence" value="ECO:0007669"/>
    <property type="project" value="TreeGrafter"/>
</dbReference>
<reference evidence="5 6" key="1">
    <citation type="submission" date="2016-11" db="EMBL/GenBank/DDBJ databases">
        <authorList>
            <person name="Jaros S."/>
            <person name="Januszkiewicz K."/>
            <person name="Wedrychowicz H."/>
        </authorList>
    </citation>
    <scope>NUCLEOTIDE SEQUENCE [LARGE SCALE GENOMIC DNA]</scope>
    <source>
        <strain evidence="5 6">DSM 25661</strain>
    </source>
</reference>
<dbReference type="AlphaFoldDB" id="A0A1M4SN59"/>
<organism evidence="5 6">
    <name type="scientific">Psychroflexus salarius</name>
    <dbReference type="NCBI Taxonomy" id="1155689"/>
    <lineage>
        <taxon>Bacteria</taxon>
        <taxon>Pseudomonadati</taxon>
        <taxon>Bacteroidota</taxon>
        <taxon>Flavobacteriia</taxon>
        <taxon>Flavobacteriales</taxon>
        <taxon>Flavobacteriaceae</taxon>
        <taxon>Psychroflexus</taxon>
    </lineage>
</organism>
<dbReference type="Pfam" id="PF13100">
    <property type="entry name" value="OstA_2"/>
    <property type="match status" value="1"/>
</dbReference>
<feature type="domain" description="Organic solvent tolerance-like N-terminal" evidence="4">
    <location>
        <begin position="26"/>
        <end position="179"/>
    </location>
</feature>
<evidence type="ECO:0000313" key="5">
    <source>
        <dbReference type="EMBL" id="SHE33673.1"/>
    </source>
</evidence>
<dbReference type="PANTHER" id="PTHR36504">
    <property type="entry name" value="LIPOPOLYSACCHARIDE EXPORT SYSTEM PROTEIN LPTA"/>
    <property type="match status" value="1"/>
</dbReference>
<dbReference type="PANTHER" id="PTHR36504:SF1">
    <property type="entry name" value="LIPOPOLYSACCHARIDE EXPORT SYSTEM PROTEIN LPTA"/>
    <property type="match status" value="1"/>
</dbReference>
<dbReference type="GO" id="GO:0015920">
    <property type="term" value="P:lipopolysaccharide transport"/>
    <property type="evidence" value="ECO:0007669"/>
    <property type="project" value="TreeGrafter"/>
</dbReference>
<evidence type="ECO:0000256" key="2">
    <source>
        <dbReference type="SAM" id="MobiDB-lite"/>
    </source>
</evidence>
<accession>A0A1M4SN59</accession>
<feature type="region of interest" description="Disordered" evidence="2">
    <location>
        <begin position="509"/>
        <end position="556"/>
    </location>
</feature>
<feature type="compositionally biased region" description="Low complexity" evidence="2">
    <location>
        <begin position="540"/>
        <end position="556"/>
    </location>
</feature>
<dbReference type="InterPro" id="IPR005653">
    <property type="entry name" value="OstA-like_N"/>
</dbReference>
<gene>
    <name evidence="5" type="ORF">SAMN05444278_101247</name>
</gene>
<sequence length="556" mass="64298">MKHLIFCSFILISVVSFSQNREIYYESDRTSKDQQKYPEALLFSKVNQQVYFKHEGIEVWCDQAVFYQEDNFFRAFGQVKMNQGDTIKMFSKYAEYDGNSKFAFASDDVKLITPSNTLTTDSLFFDRQKQNAFYRSGGTVKDSVSTITSIYGNYDMPAKKYSFRQQVEVSHPDYNITSEQIVFYPETGHAYLYGPSTILSESGTVFCKKGYYDTKSDQGYFVKDANVKYENRDLYGDSIYFNRKRNYASATQNIRVVDTANASTLYGNYAEVFKDKDSIIVTKTPYIASLQQQDSLFIASDTLLITGKSKFRKVSAYYDVRLFKQNLNGKSDSLHLDEVTGITKMIGNPVLWSENKQITGDTIQLINDTLTNKLDSLKVYNNSFMIQKDTIEGFNQVKGKFLYGLFEDNELNEVNVIKNTETIYYIREENGDLFGINKALASTIKLIFEDQKIVDIYYYNQPDDKTYPESKMPPNARKLKGFNWRGEEQIRSKKDLFSNRKSYKSKPIIGEFKEDRKPFSKQPQKPELQLNLNDKSVLRNNSSNKQKPKKSNPIND</sequence>
<evidence type="ECO:0000256" key="1">
    <source>
        <dbReference type="ARBA" id="ARBA00022729"/>
    </source>
</evidence>
<dbReference type="OrthoDB" id="9805931at2"/>
<evidence type="ECO:0000259" key="4">
    <source>
        <dbReference type="Pfam" id="PF13100"/>
    </source>
</evidence>
<dbReference type="InterPro" id="IPR052037">
    <property type="entry name" value="LPS_export_LptA"/>
</dbReference>